<dbReference type="eggNOG" id="COG0768">
    <property type="taxonomic scope" value="Bacteria"/>
</dbReference>
<dbReference type="GO" id="GO:0008658">
    <property type="term" value="F:penicillin binding"/>
    <property type="evidence" value="ECO:0007669"/>
    <property type="project" value="InterPro"/>
</dbReference>
<dbReference type="GO" id="GO:0071972">
    <property type="term" value="F:peptidoglycan L,D-transpeptidase activity"/>
    <property type="evidence" value="ECO:0007669"/>
    <property type="project" value="TreeGrafter"/>
</dbReference>
<dbReference type="PANTHER" id="PTHR30627:SF24">
    <property type="entry name" value="PENICILLIN-BINDING PROTEIN 4B"/>
    <property type="match status" value="1"/>
</dbReference>
<dbReference type="STRING" id="679197.HMPREF9336_04156"/>
<feature type="domain" description="Penicillin-binding protein transpeptidase" evidence="2">
    <location>
        <begin position="161"/>
        <end position="496"/>
    </location>
</feature>
<organism evidence="4 5">
    <name type="scientific">Segniliparus rugosus (strain ATCC BAA-974 / DSM 45345 / CCUG 50838 / CIP 108380 / JCM 13579 / CDC 945)</name>
    <dbReference type="NCBI Taxonomy" id="679197"/>
    <lineage>
        <taxon>Bacteria</taxon>
        <taxon>Bacillati</taxon>
        <taxon>Actinomycetota</taxon>
        <taxon>Actinomycetes</taxon>
        <taxon>Mycobacteriales</taxon>
        <taxon>Segniliparaceae</taxon>
        <taxon>Segniliparus</taxon>
    </lineage>
</organism>
<dbReference type="Pfam" id="PF00905">
    <property type="entry name" value="Transpeptidase"/>
    <property type="match status" value="1"/>
</dbReference>
<dbReference type="PANTHER" id="PTHR30627">
    <property type="entry name" value="PEPTIDOGLYCAN D,D-TRANSPEPTIDASE"/>
    <property type="match status" value="1"/>
</dbReference>
<accession>U1M2E2</accession>
<feature type="compositionally biased region" description="Basic and acidic residues" evidence="1">
    <location>
        <begin position="422"/>
        <end position="436"/>
    </location>
</feature>
<feature type="domain" description="Penicillin binding protein A dimerisation" evidence="3">
    <location>
        <begin position="53"/>
        <end position="135"/>
    </location>
</feature>
<keyword evidence="5" id="KW-1185">Reference proteome</keyword>
<dbReference type="Gene3D" id="3.90.1310.10">
    <property type="entry name" value="Penicillin-binding protein 2a (Domain 2)"/>
    <property type="match status" value="1"/>
</dbReference>
<evidence type="ECO:0000313" key="4">
    <source>
        <dbReference type="EMBL" id="ERG69265.1"/>
    </source>
</evidence>
<dbReference type="AlphaFoldDB" id="U1M2E2"/>
<dbReference type="InterPro" id="IPR012338">
    <property type="entry name" value="Beta-lactam/transpept-like"/>
</dbReference>
<dbReference type="InterPro" id="IPR050515">
    <property type="entry name" value="Beta-lactam/transpept"/>
</dbReference>
<gene>
    <name evidence="4" type="ORF">HMPREF9336_04156</name>
</gene>
<dbReference type="InterPro" id="IPR054120">
    <property type="entry name" value="PBPA_dimer"/>
</dbReference>
<dbReference type="GO" id="GO:0005886">
    <property type="term" value="C:plasma membrane"/>
    <property type="evidence" value="ECO:0007669"/>
    <property type="project" value="TreeGrafter"/>
</dbReference>
<dbReference type="Gene3D" id="3.40.710.10">
    <property type="entry name" value="DD-peptidase/beta-lactamase superfamily"/>
    <property type="match status" value="1"/>
</dbReference>
<sequence>MNTSLRRVGLVLAWLAPLILIANLTFVQAWWSIDLRKNHQNKRALYQEYSEPRGRITAAGTLLAYSDPSDDRFRYLRKYNDPMVYAPITGYYSMLFDKTGLELKENAVLDGTDERLFSQRLLDFLASHGQRGGVVNTTIDAKLQEVAYRQLASGCTGGCVGAVVALNPKNGAILAMASAPSYDPNLLASHDFDGTAKYYDSLSKDPKQPLLNRAIDQAYPPGSTFKVVTTAAALSYGISPDIRLTAAGSIALPGTASATLPNYGGETCPESVGGEVTLRQAFAYSCNTAFVQLMTQKVPNAEAVLRGMATQLRLNDKQSIPMSVAPSQLVSPEEPNLLQKDAAALGQSVIGQRDVQLTPLMNAEIVACVANGGFLATPFVVQQEFGPDLKPLGDDKTTRSVLVPAMRPQIAKTLTDLMVEAERRSGGKGKDPKLEIASKTGTADNPHNPSPYSWYVAFAPASHPQIALAVLVEGSEALGPGATGASVAGPIGRAVIAQALADRGTTMSGGRP</sequence>
<evidence type="ECO:0000259" key="3">
    <source>
        <dbReference type="Pfam" id="PF21922"/>
    </source>
</evidence>
<dbReference type="HOGENOM" id="CLU_009289_1_0_11"/>
<dbReference type="Pfam" id="PF21922">
    <property type="entry name" value="PBP_dimer_2"/>
    <property type="match status" value="1"/>
</dbReference>
<dbReference type="OrthoDB" id="9766847at2"/>
<evidence type="ECO:0000259" key="2">
    <source>
        <dbReference type="Pfam" id="PF00905"/>
    </source>
</evidence>
<evidence type="ECO:0000313" key="5">
    <source>
        <dbReference type="Proteomes" id="UP000004816"/>
    </source>
</evidence>
<proteinExistence type="predicted"/>
<dbReference type="RefSeq" id="WP_021030132.1">
    <property type="nucleotide sequence ID" value="NZ_KI391953.1"/>
</dbReference>
<dbReference type="InterPro" id="IPR001460">
    <property type="entry name" value="PCN-bd_Tpept"/>
</dbReference>
<evidence type="ECO:0000256" key="1">
    <source>
        <dbReference type="SAM" id="MobiDB-lite"/>
    </source>
</evidence>
<name>U1M2E2_SEGRC</name>
<dbReference type="GO" id="GO:0071555">
    <property type="term" value="P:cell wall organization"/>
    <property type="evidence" value="ECO:0007669"/>
    <property type="project" value="TreeGrafter"/>
</dbReference>
<dbReference type="Proteomes" id="UP000004816">
    <property type="component" value="Unassembled WGS sequence"/>
</dbReference>
<comment type="caution">
    <text evidence="4">The sequence shown here is derived from an EMBL/GenBank/DDBJ whole genome shotgun (WGS) entry which is preliminary data.</text>
</comment>
<reference evidence="4 5" key="1">
    <citation type="journal article" date="2011" name="Stand. Genomic Sci.">
        <title>High quality draft genome sequence of Segniliparus rugosus CDC 945(T)= (ATCC BAA-974(T)).</title>
        <authorList>
            <person name="Earl A.M."/>
            <person name="Desjardins C.A."/>
            <person name="Fitzgerald M.G."/>
            <person name="Arachchi H.M."/>
            <person name="Zeng Q."/>
            <person name="Mehta T."/>
            <person name="Griggs A."/>
            <person name="Birren B.W."/>
            <person name="Toney N.C."/>
            <person name="Carr J."/>
            <person name="Posey J."/>
            <person name="Butler W.R."/>
        </authorList>
    </citation>
    <scope>NUCLEOTIDE SEQUENCE [LARGE SCALE GENOMIC DNA]</scope>
    <source>
        <strain evidence="5">ATCC BAA-974 / DSM 45345 / CCUG 50838 / CIP 108380 / JCM 13579 / CDC 945</strain>
    </source>
</reference>
<feature type="region of interest" description="Disordered" evidence="1">
    <location>
        <begin position="422"/>
        <end position="445"/>
    </location>
</feature>
<dbReference type="SUPFAM" id="SSF56601">
    <property type="entry name" value="beta-lactamase/transpeptidase-like"/>
    <property type="match status" value="1"/>
</dbReference>
<protein>
    <submittedName>
        <fullName evidence="4">Uncharacterized protein</fullName>
    </submittedName>
</protein>
<dbReference type="EMBL" id="ACZI02000002">
    <property type="protein sequence ID" value="ERG69265.1"/>
    <property type="molecule type" value="Genomic_DNA"/>
</dbReference>